<dbReference type="Proteomes" id="UP000242444">
    <property type="component" value="Unassembled WGS sequence"/>
</dbReference>
<dbReference type="OrthoDB" id="4369409at2"/>
<dbReference type="GO" id="GO:0005886">
    <property type="term" value="C:plasma membrane"/>
    <property type="evidence" value="ECO:0007669"/>
    <property type="project" value="TreeGrafter"/>
</dbReference>
<proteinExistence type="predicted"/>
<dbReference type="PANTHER" id="PTHR12286">
    <property type="entry name" value="SACCHAROPINE DEHYDROGENASE-LIKE OXIDOREDUCTASE"/>
    <property type="match status" value="1"/>
</dbReference>
<name>A0A263CXS3_9PSEU</name>
<protein>
    <submittedName>
        <fullName evidence="3">Saccharopine dehydrogenase</fullName>
    </submittedName>
</protein>
<dbReference type="GO" id="GO:0009247">
    <property type="term" value="P:glycolipid biosynthetic process"/>
    <property type="evidence" value="ECO:0007669"/>
    <property type="project" value="TreeGrafter"/>
</dbReference>
<dbReference type="InterPro" id="IPR005097">
    <property type="entry name" value="Sacchrp_dh_NADP-bd"/>
</dbReference>
<dbReference type="InterPro" id="IPR051276">
    <property type="entry name" value="Saccharopine_DH-like_oxidrdct"/>
</dbReference>
<dbReference type="AlphaFoldDB" id="A0A263CXS3"/>
<dbReference type="InParanoid" id="A0A263CXS3"/>
<evidence type="ECO:0000259" key="2">
    <source>
        <dbReference type="Pfam" id="PF03435"/>
    </source>
</evidence>
<dbReference type="PANTHER" id="PTHR12286:SF5">
    <property type="entry name" value="SACCHAROPINE DEHYDROGENASE-LIKE OXIDOREDUCTASE"/>
    <property type="match status" value="1"/>
</dbReference>
<dbReference type="InterPro" id="IPR036291">
    <property type="entry name" value="NAD(P)-bd_dom_sf"/>
</dbReference>
<dbReference type="EMBL" id="NKYE01000024">
    <property type="protein sequence ID" value="OZM70126.1"/>
    <property type="molecule type" value="Genomic_DNA"/>
</dbReference>
<keyword evidence="4" id="KW-1185">Reference proteome</keyword>
<dbReference type="RefSeq" id="WP_094865939.1">
    <property type="nucleotide sequence ID" value="NZ_NKYE01000024.1"/>
</dbReference>
<comment type="caution">
    <text evidence="3">The sequence shown here is derived from an EMBL/GenBank/DDBJ whole genome shotgun (WGS) entry which is preliminary data.</text>
</comment>
<feature type="region of interest" description="Disordered" evidence="1">
    <location>
        <begin position="207"/>
        <end position="240"/>
    </location>
</feature>
<dbReference type="FunCoup" id="A0A263CXS3">
    <property type="interactions" value="196"/>
</dbReference>
<evidence type="ECO:0000313" key="3">
    <source>
        <dbReference type="EMBL" id="OZM70126.1"/>
    </source>
</evidence>
<dbReference type="SUPFAM" id="SSF51735">
    <property type="entry name" value="NAD(P)-binding Rossmann-fold domains"/>
    <property type="match status" value="1"/>
</dbReference>
<organism evidence="3 4">
    <name type="scientific">Amycolatopsis antarctica</name>
    <dbReference type="NCBI Taxonomy" id="1854586"/>
    <lineage>
        <taxon>Bacteria</taxon>
        <taxon>Bacillati</taxon>
        <taxon>Actinomycetota</taxon>
        <taxon>Actinomycetes</taxon>
        <taxon>Pseudonocardiales</taxon>
        <taxon>Pseudonocardiaceae</taxon>
        <taxon>Amycolatopsis</taxon>
    </lineage>
</organism>
<feature type="domain" description="Saccharopine dehydrogenase NADP binding" evidence="2">
    <location>
        <begin position="17"/>
        <end position="148"/>
    </location>
</feature>
<gene>
    <name evidence="3" type="ORF">CFN78_27040</name>
</gene>
<reference evidence="3 4" key="1">
    <citation type="submission" date="2017-07" db="EMBL/GenBank/DDBJ databases">
        <title>Amycolatopsis antarcticus sp. nov., isolated from the surface of an Antarcticus brown macroalga.</title>
        <authorList>
            <person name="Wang J."/>
            <person name="Leiva S."/>
            <person name="Huang J."/>
            <person name="Huang Y."/>
        </authorList>
    </citation>
    <scope>NUCLEOTIDE SEQUENCE [LARGE SCALE GENOMIC DNA]</scope>
    <source>
        <strain evidence="3 4">AU-G6</strain>
    </source>
</reference>
<dbReference type="Gene3D" id="3.40.50.720">
    <property type="entry name" value="NAD(P)-binding Rossmann-like Domain"/>
    <property type="match status" value="1"/>
</dbReference>
<dbReference type="Pfam" id="PF03435">
    <property type="entry name" value="Sacchrp_dh_NADP"/>
    <property type="match status" value="1"/>
</dbReference>
<evidence type="ECO:0000256" key="1">
    <source>
        <dbReference type="SAM" id="MobiDB-lite"/>
    </source>
</evidence>
<sequence length="398" mass="41910">MADGSADRQASGREYDVVLFGATGFTGELTARYLARHAPATARIALAGRNRAKLETLRAGLAETNPGWSDLPLLHADVGDAASLRAVAASTQVVITTVGPYLLHGEPLVAACAETGTDYVDLSGEPEFVDDMYLRHHARAVETGARIVHACGFDSIPYDLGVLYTVARLPDDVPVDITGAIRASATFSGGTFQSALGAFSRLRSMQRTAAARRKADPRPAGRTVRTPTGRPHRDAGTGRWLVPLPTLDPQIVGRSAAALPVYGPDFTYRHYADVKRLPTIVAAGAGMAVLFAAAQIPPARKALGSLRKNGDGPSARQRAKSWFSLRLVGTAGGERVVTEVSGGDPGYDETAKMLGESALCLAFDDLPATSGQLTPAVAMGEPLVERLVRAGITFRVIG</sequence>
<accession>A0A263CXS3</accession>
<evidence type="ECO:0000313" key="4">
    <source>
        <dbReference type="Proteomes" id="UP000242444"/>
    </source>
</evidence>